<reference evidence="3" key="3">
    <citation type="submission" date="2025-08" db="UniProtKB">
        <authorList>
            <consortium name="Ensembl"/>
        </authorList>
    </citation>
    <scope>IDENTIFICATION</scope>
</reference>
<dbReference type="PANTHER" id="PTHR22906">
    <property type="entry name" value="PROPERDIN"/>
    <property type="match status" value="1"/>
</dbReference>
<name>H2Y3K4_CIOIN</name>
<protein>
    <submittedName>
        <fullName evidence="3">Uncharacterized protein</fullName>
    </submittedName>
</protein>
<dbReference type="SUPFAM" id="SSF82895">
    <property type="entry name" value="TSP-1 type 1 repeat"/>
    <property type="match status" value="2"/>
</dbReference>
<evidence type="ECO:0000313" key="4">
    <source>
        <dbReference type="Proteomes" id="UP000008144"/>
    </source>
</evidence>
<reference evidence="3" key="4">
    <citation type="submission" date="2025-09" db="UniProtKB">
        <authorList>
            <consortium name="Ensembl"/>
        </authorList>
    </citation>
    <scope>IDENTIFICATION</scope>
</reference>
<dbReference type="InParanoid" id="H2Y3K4"/>
<dbReference type="AlphaFoldDB" id="H2Y3K4"/>
<evidence type="ECO:0000256" key="1">
    <source>
        <dbReference type="ARBA" id="ARBA00022737"/>
    </source>
</evidence>
<sequence>DFPIPRNTLPCNQHFCPTWSDWSPWTRCSSTCGTTGTQRATRVCHGTGGCNGLTERIKTCNRITCPVWSTWSSWTECPRTCGGGVITSRRVCEVGTCPGSYIRTDSCASQRCPGK</sequence>
<organism evidence="3 4">
    <name type="scientific">Ciona intestinalis</name>
    <name type="common">Transparent sea squirt</name>
    <name type="synonym">Ascidia intestinalis</name>
    <dbReference type="NCBI Taxonomy" id="7719"/>
    <lineage>
        <taxon>Eukaryota</taxon>
        <taxon>Metazoa</taxon>
        <taxon>Chordata</taxon>
        <taxon>Tunicata</taxon>
        <taxon>Ascidiacea</taxon>
        <taxon>Phlebobranchia</taxon>
        <taxon>Cionidae</taxon>
        <taxon>Ciona</taxon>
    </lineage>
</organism>
<dbReference type="Pfam" id="PF00090">
    <property type="entry name" value="TSP_1"/>
    <property type="match status" value="2"/>
</dbReference>
<keyword evidence="4" id="KW-1185">Reference proteome</keyword>
<evidence type="ECO:0000256" key="2">
    <source>
        <dbReference type="ARBA" id="ARBA00023157"/>
    </source>
</evidence>
<dbReference type="InterPro" id="IPR036383">
    <property type="entry name" value="TSP1_rpt_sf"/>
</dbReference>
<proteinExistence type="predicted"/>
<dbReference type="InterPro" id="IPR000884">
    <property type="entry name" value="TSP1_rpt"/>
</dbReference>
<accession>H2Y3K4</accession>
<reference evidence="4" key="1">
    <citation type="journal article" date="2002" name="Science">
        <title>The draft genome of Ciona intestinalis: insights into chordate and vertebrate origins.</title>
        <authorList>
            <person name="Dehal P."/>
            <person name="Satou Y."/>
            <person name="Campbell R.K."/>
            <person name="Chapman J."/>
            <person name="Degnan B."/>
            <person name="De Tomaso A."/>
            <person name="Davidson B."/>
            <person name="Di Gregorio A."/>
            <person name="Gelpke M."/>
            <person name="Goodstein D.M."/>
            <person name="Harafuji N."/>
            <person name="Hastings K.E."/>
            <person name="Ho I."/>
            <person name="Hotta K."/>
            <person name="Huang W."/>
            <person name="Kawashima T."/>
            <person name="Lemaire P."/>
            <person name="Martinez D."/>
            <person name="Meinertzhagen I.A."/>
            <person name="Necula S."/>
            <person name="Nonaka M."/>
            <person name="Putnam N."/>
            <person name="Rash S."/>
            <person name="Saiga H."/>
            <person name="Satake M."/>
            <person name="Terry A."/>
            <person name="Yamada L."/>
            <person name="Wang H.G."/>
            <person name="Awazu S."/>
            <person name="Azumi K."/>
            <person name="Boore J."/>
            <person name="Branno M."/>
            <person name="Chin-Bow S."/>
            <person name="DeSantis R."/>
            <person name="Doyle S."/>
            <person name="Francino P."/>
            <person name="Keys D.N."/>
            <person name="Haga S."/>
            <person name="Hayashi H."/>
            <person name="Hino K."/>
            <person name="Imai K.S."/>
            <person name="Inaba K."/>
            <person name="Kano S."/>
            <person name="Kobayashi K."/>
            <person name="Kobayashi M."/>
            <person name="Lee B.I."/>
            <person name="Makabe K.W."/>
            <person name="Manohar C."/>
            <person name="Matassi G."/>
            <person name="Medina M."/>
            <person name="Mochizuki Y."/>
            <person name="Mount S."/>
            <person name="Morishita T."/>
            <person name="Miura S."/>
            <person name="Nakayama A."/>
            <person name="Nishizaka S."/>
            <person name="Nomoto H."/>
            <person name="Ohta F."/>
            <person name="Oishi K."/>
            <person name="Rigoutsos I."/>
            <person name="Sano M."/>
            <person name="Sasaki A."/>
            <person name="Sasakura Y."/>
            <person name="Shoguchi E."/>
            <person name="Shin-i T."/>
            <person name="Spagnuolo A."/>
            <person name="Stainier D."/>
            <person name="Suzuki M.M."/>
            <person name="Tassy O."/>
            <person name="Takatori N."/>
            <person name="Tokuoka M."/>
            <person name="Yagi K."/>
            <person name="Yoshizaki F."/>
            <person name="Wada S."/>
            <person name="Zhang C."/>
            <person name="Hyatt P.D."/>
            <person name="Larimer F."/>
            <person name="Detter C."/>
            <person name="Doggett N."/>
            <person name="Glavina T."/>
            <person name="Hawkins T."/>
            <person name="Richardson P."/>
            <person name="Lucas S."/>
            <person name="Kohara Y."/>
            <person name="Levine M."/>
            <person name="Satoh N."/>
            <person name="Rokhsar D.S."/>
        </authorList>
    </citation>
    <scope>NUCLEOTIDE SEQUENCE [LARGE SCALE GENOMIC DNA]</scope>
</reference>
<dbReference type="Proteomes" id="UP000008144">
    <property type="component" value="Chromosome 10"/>
</dbReference>
<dbReference type="HOGENOM" id="CLU_047129_2_0_1"/>
<dbReference type="PROSITE" id="PS50092">
    <property type="entry name" value="TSP1"/>
    <property type="match status" value="2"/>
</dbReference>
<dbReference type="EMBL" id="EAAA01000601">
    <property type="status" value="NOT_ANNOTATED_CDS"/>
    <property type="molecule type" value="Genomic_DNA"/>
</dbReference>
<dbReference type="Ensembl" id="ENSCINT00000030327.1">
    <property type="protein sequence ID" value="ENSCINP00000036489.1"/>
    <property type="gene ID" value="ENSCING00000022565.1"/>
</dbReference>
<keyword evidence="1" id="KW-0677">Repeat</keyword>
<evidence type="ECO:0000313" key="3">
    <source>
        <dbReference type="Ensembl" id="ENSCINP00000036489.1"/>
    </source>
</evidence>
<dbReference type="OMA" id="ACNTRIC"/>
<dbReference type="InterPro" id="IPR052065">
    <property type="entry name" value="Compl_asym_regulator"/>
</dbReference>
<reference evidence="3" key="2">
    <citation type="journal article" date="2008" name="Genome Biol.">
        <title>Improved genome assembly and evidence-based global gene model set for the chordate Ciona intestinalis: new insight into intron and operon populations.</title>
        <authorList>
            <person name="Satou Y."/>
            <person name="Mineta K."/>
            <person name="Ogasawara M."/>
            <person name="Sasakura Y."/>
            <person name="Shoguchi E."/>
            <person name="Ueno K."/>
            <person name="Yamada L."/>
            <person name="Matsumoto J."/>
            <person name="Wasserscheid J."/>
            <person name="Dewar K."/>
            <person name="Wiley G.B."/>
            <person name="Macmil S.L."/>
            <person name="Roe B.A."/>
            <person name="Zeller R.W."/>
            <person name="Hastings K.E."/>
            <person name="Lemaire P."/>
            <person name="Lindquist E."/>
            <person name="Endo T."/>
            <person name="Hotta K."/>
            <person name="Inaba K."/>
        </authorList>
    </citation>
    <scope>NUCLEOTIDE SEQUENCE [LARGE SCALE GENOMIC DNA]</scope>
    <source>
        <strain evidence="3">wild type</strain>
    </source>
</reference>
<dbReference type="Gene3D" id="2.20.100.10">
    <property type="entry name" value="Thrombospondin type-1 (TSP1) repeat"/>
    <property type="match status" value="2"/>
</dbReference>
<keyword evidence="2" id="KW-1015">Disulfide bond</keyword>
<dbReference type="SMART" id="SM00209">
    <property type="entry name" value="TSP1"/>
    <property type="match status" value="2"/>
</dbReference>